<keyword evidence="1" id="KW-0732">Signal</keyword>
<evidence type="ECO:0000313" key="3">
    <source>
        <dbReference type="EMBL" id="RAW50444.1"/>
    </source>
</evidence>
<dbReference type="Proteomes" id="UP000250583">
    <property type="component" value="Unassembled WGS sequence"/>
</dbReference>
<feature type="chain" id="PRO_5036061849" description="SCP domain-containing protein" evidence="1">
    <location>
        <begin position="24"/>
        <end position="286"/>
    </location>
</feature>
<dbReference type="Pfam" id="PF00188">
    <property type="entry name" value="CAP"/>
    <property type="match status" value="2"/>
</dbReference>
<accession>A0A329UHP9</accession>
<dbReference type="PANTHER" id="PTHR31157">
    <property type="entry name" value="SCP DOMAIN-CONTAINING PROTEIN"/>
    <property type="match status" value="1"/>
</dbReference>
<dbReference type="OrthoDB" id="9783944at2"/>
<evidence type="ECO:0000313" key="4">
    <source>
        <dbReference type="EMBL" id="RAW60288.1"/>
    </source>
</evidence>
<dbReference type="CDD" id="cd05379">
    <property type="entry name" value="CAP_bacterial"/>
    <property type="match status" value="2"/>
</dbReference>
<evidence type="ECO:0000313" key="5">
    <source>
        <dbReference type="Proteomes" id="UP000250583"/>
    </source>
</evidence>
<evidence type="ECO:0000256" key="1">
    <source>
        <dbReference type="SAM" id="SignalP"/>
    </source>
</evidence>
<evidence type="ECO:0000259" key="2">
    <source>
        <dbReference type="Pfam" id="PF00188"/>
    </source>
</evidence>
<dbReference type="InterPro" id="IPR035940">
    <property type="entry name" value="CAP_sf"/>
</dbReference>
<dbReference type="Proteomes" id="UP000251634">
    <property type="component" value="Unassembled WGS sequence"/>
</dbReference>
<dbReference type="EMBL" id="PRKZ01000003">
    <property type="protein sequence ID" value="RAW50444.1"/>
    <property type="molecule type" value="Genomic_DNA"/>
</dbReference>
<dbReference type="PANTHER" id="PTHR31157:SF1">
    <property type="entry name" value="SCP DOMAIN-CONTAINING PROTEIN"/>
    <property type="match status" value="1"/>
</dbReference>
<dbReference type="Gene3D" id="3.40.33.10">
    <property type="entry name" value="CAP"/>
    <property type="match status" value="2"/>
</dbReference>
<gene>
    <name evidence="4" type="ORF">C4N22_05170</name>
    <name evidence="3" type="ORF">C4N25_05445</name>
</gene>
<name>A0A329UHP9_9FIRM</name>
<protein>
    <recommendedName>
        <fullName evidence="2">SCP domain-containing protein</fullName>
    </recommendedName>
</protein>
<dbReference type="SUPFAM" id="SSF55797">
    <property type="entry name" value="PR-1-like"/>
    <property type="match status" value="2"/>
</dbReference>
<evidence type="ECO:0000313" key="6">
    <source>
        <dbReference type="Proteomes" id="UP000251634"/>
    </source>
</evidence>
<feature type="domain" description="SCP" evidence="2">
    <location>
        <begin position="38"/>
        <end position="153"/>
    </location>
</feature>
<dbReference type="AlphaFoldDB" id="A0A329UHP9"/>
<comment type="caution">
    <text evidence="4">The sequence shown here is derived from an EMBL/GenBank/DDBJ whole genome shotgun (WGS) entry which is preliminary data.</text>
</comment>
<organism evidence="4 5">
    <name type="scientific">Faecalibacterium prausnitzii</name>
    <dbReference type="NCBI Taxonomy" id="853"/>
    <lineage>
        <taxon>Bacteria</taxon>
        <taxon>Bacillati</taxon>
        <taxon>Bacillota</taxon>
        <taxon>Clostridia</taxon>
        <taxon>Eubacteriales</taxon>
        <taxon>Oscillospiraceae</taxon>
        <taxon>Faecalibacterium</taxon>
    </lineage>
</organism>
<feature type="signal peptide" evidence="1">
    <location>
        <begin position="1"/>
        <end position="23"/>
    </location>
</feature>
<feature type="domain" description="SCP" evidence="2">
    <location>
        <begin position="168"/>
        <end position="280"/>
    </location>
</feature>
<sequence length="286" mass="31341">MRKNNVLKMMLCIVMLCVVSAFAASASAASSSESEQFLQLINMERAKAGVSAVTIGSQNLNDAAQARAQELTSRYSYVRPNGQREFTILSEYGVTDASVGEAYWAGTETPEETVAAWMSNDYFRACLLDGNVKNIGVGHYHGGEYGDYWVVICTYPVNADEFSQQVMTLVNKERTSRGLNALVLGGANLNAATELRARELAEVNSHTRPDGTSCFTVLNTFNVKDQAVGEVAAWGSRSPEEVVNSWMNSDGHRAILLDPEARKMCVSCYYDTNSDYGTNWAMLVTE</sequence>
<proteinExistence type="predicted"/>
<dbReference type="EMBL" id="PRLE01000002">
    <property type="protein sequence ID" value="RAW60288.1"/>
    <property type="molecule type" value="Genomic_DNA"/>
</dbReference>
<dbReference type="RefSeq" id="WP_112115273.1">
    <property type="nucleotide sequence ID" value="NZ_PRKZ01000003.1"/>
</dbReference>
<dbReference type="InterPro" id="IPR014044">
    <property type="entry name" value="CAP_dom"/>
</dbReference>
<reference evidence="5 6" key="1">
    <citation type="submission" date="2018-02" db="EMBL/GenBank/DDBJ databases">
        <title>Complete genome sequencing of Faecalibacterium prausnitzii strains isolated from the human gut.</title>
        <authorList>
            <person name="Fitzgerald B.C."/>
            <person name="Shkoporov A.N."/>
            <person name="Ross P.R."/>
            <person name="Hill C."/>
        </authorList>
    </citation>
    <scope>NUCLEOTIDE SEQUENCE [LARGE SCALE GENOMIC DNA]</scope>
    <source>
        <strain evidence="4 5">APC923/61-1</strain>
        <strain evidence="3 6">APC942/8-14-2</strain>
    </source>
</reference>